<protein>
    <submittedName>
        <fullName evidence="2">Uncharacterized protein</fullName>
    </submittedName>
</protein>
<name>A0AAV7NBR6_PLEWA</name>
<feature type="compositionally biased region" description="Polar residues" evidence="1">
    <location>
        <begin position="24"/>
        <end position="34"/>
    </location>
</feature>
<gene>
    <name evidence="2" type="ORF">NDU88_000583</name>
</gene>
<evidence type="ECO:0000256" key="1">
    <source>
        <dbReference type="SAM" id="MobiDB-lite"/>
    </source>
</evidence>
<organism evidence="2 3">
    <name type="scientific">Pleurodeles waltl</name>
    <name type="common">Iberian ribbed newt</name>
    <dbReference type="NCBI Taxonomy" id="8319"/>
    <lineage>
        <taxon>Eukaryota</taxon>
        <taxon>Metazoa</taxon>
        <taxon>Chordata</taxon>
        <taxon>Craniata</taxon>
        <taxon>Vertebrata</taxon>
        <taxon>Euteleostomi</taxon>
        <taxon>Amphibia</taxon>
        <taxon>Batrachia</taxon>
        <taxon>Caudata</taxon>
        <taxon>Salamandroidea</taxon>
        <taxon>Salamandridae</taxon>
        <taxon>Pleurodelinae</taxon>
        <taxon>Pleurodeles</taxon>
    </lineage>
</organism>
<sequence>MRNRGSSNAAPPRGTWSERPLRGSTPTSCTQTGARRSPESVTPRDEEEQGASGRAPKRKGRCGVRSAVNGAGPSMKLPVGLFRVRLRASWGR</sequence>
<dbReference type="AlphaFoldDB" id="A0AAV7NBR6"/>
<reference evidence="2" key="1">
    <citation type="journal article" date="2022" name="bioRxiv">
        <title>Sequencing and chromosome-scale assembly of the giantPleurodeles waltlgenome.</title>
        <authorList>
            <person name="Brown T."/>
            <person name="Elewa A."/>
            <person name="Iarovenko S."/>
            <person name="Subramanian E."/>
            <person name="Araus A.J."/>
            <person name="Petzold A."/>
            <person name="Susuki M."/>
            <person name="Suzuki K.-i.T."/>
            <person name="Hayashi T."/>
            <person name="Toyoda A."/>
            <person name="Oliveira C."/>
            <person name="Osipova E."/>
            <person name="Leigh N.D."/>
            <person name="Simon A."/>
            <person name="Yun M.H."/>
        </authorList>
    </citation>
    <scope>NUCLEOTIDE SEQUENCE</scope>
    <source>
        <strain evidence="2">20211129_DDA</strain>
        <tissue evidence="2">Liver</tissue>
    </source>
</reference>
<evidence type="ECO:0000313" key="2">
    <source>
        <dbReference type="EMBL" id="KAJ1112315.1"/>
    </source>
</evidence>
<proteinExistence type="predicted"/>
<comment type="caution">
    <text evidence="2">The sequence shown here is derived from an EMBL/GenBank/DDBJ whole genome shotgun (WGS) entry which is preliminary data.</text>
</comment>
<evidence type="ECO:0000313" key="3">
    <source>
        <dbReference type="Proteomes" id="UP001066276"/>
    </source>
</evidence>
<feature type="region of interest" description="Disordered" evidence="1">
    <location>
        <begin position="1"/>
        <end position="75"/>
    </location>
</feature>
<keyword evidence="3" id="KW-1185">Reference proteome</keyword>
<dbReference type="EMBL" id="JANPWB010000012">
    <property type="protein sequence ID" value="KAJ1112315.1"/>
    <property type="molecule type" value="Genomic_DNA"/>
</dbReference>
<accession>A0AAV7NBR6</accession>
<dbReference type="Proteomes" id="UP001066276">
    <property type="component" value="Chromosome 8"/>
</dbReference>